<organism evidence="1 2">
    <name type="scientific">Chryseobacterium indicum</name>
    <dbReference type="NCBI Taxonomy" id="2766954"/>
    <lineage>
        <taxon>Bacteria</taxon>
        <taxon>Pseudomonadati</taxon>
        <taxon>Bacteroidota</taxon>
        <taxon>Flavobacteriia</taxon>
        <taxon>Flavobacteriales</taxon>
        <taxon>Weeksellaceae</taxon>
        <taxon>Chryseobacterium group</taxon>
        <taxon>Chryseobacterium</taxon>
    </lineage>
</organism>
<proteinExistence type="predicted"/>
<evidence type="ECO:0008006" key="3">
    <source>
        <dbReference type="Google" id="ProtNLM"/>
    </source>
</evidence>
<dbReference type="EMBL" id="JACSGT010000003">
    <property type="protein sequence ID" value="MCF2221749.1"/>
    <property type="molecule type" value="Genomic_DNA"/>
</dbReference>
<dbReference type="Proteomes" id="UP001430374">
    <property type="component" value="Unassembled WGS sequence"/>
</dbReference>
<gene>
    <name evidence="1" type="ORF">H9Q08_21040</name>
</gene>
<sequence>MYYNFCHVLRLADYNGKTLKTISESESLRKGISRKVFSINDLPNGVYVVSILANSEKKSIHLIVKH</sequence>
<evidence type="ECO:0000313" key="1">
    <source>
        <dbReference type="EMBL" id="MCF2221749.1"/>
    </source>
</evidence>
<reference evidence="1" key="1">
    <citation type="submission" date="2021-08" db="EMBL/GenBank/DDBJ databases">
        <title>Complete genome sequence of Chryseobacterium sp strain PS-8.</title>
        <authorList>
            <person name="Das S.K."/>
        </authorList>
    </citation>
    <scope>NUCLEOTIDE SEQUENCE</scope>
    <source>
        <strain evidence="1">PS-8</strain>
    </source>
</reference>
<name>A0ABS9CB29_9FLAO</name>
<keyword evidence="2" id="KW-1185">Reference proteome</keyword>
<protein>
    <recommendedName>
        <fullName evidence="3">Secretion system C-terminal sorting domain-containing protein</fullName>
    </recommendedName>
</protein>
<accession>A0ABS9CB29</accession>
<comment type="caution">
    <text evidence="1">The sequence shown here is derived from an EMBL/GenBank/DDBJ whole genome shotgun (WGS) entry which is preliminary data.</text>
</comment>
<dbReference type="RefSeq" id="WP_235132979.1">
    <property type="nucleotide sequence ID" value="NZ_JACSGT010000003.1"/>
</dbReference>
<evidence type="ECO:0000313" key="2">
    <source>
        <dbReference type="Proteomes" id="UP001430374"/>
    </source>
</evidence>